<keyword evidence="10" id="KW-1185">Reference proteome</keyword>
<organism evidence="9 10">
    <name type="scientific">Dioscorea zingiberensis</name>
    <dbReference type="NCBI Taxonomy" id="325984"/>
    <lineage>
        <taxon>Eukaryota</taxon>
        <taxon>Viridiplantae</taxon>
        <taxon>Streptophyta</taxon>
        <taxon>Embryophyta</taxon>
        <taxon>Tracheophyta</taxon>
        <taxon>Spermatophyta</taxon>
        <taxon>Magnoliopsida</taxon>
        <taxon>Liliopsida</taxon>
        <taxon>Dioscoreales</taxon>
        <taxon>Dioscoreaceae</taxon>
        <taxon>Dioscorea</taxon>
    </lineage>
</organism>
<evidence type="ECO:0000256" key="5">
    <source>
        <dbReference type="ARBA" id="ARBA00022840"/>
    </source>
</evidence>
<dbReference type="InterPro" id="IPR001245">
    <property type="entry name" value="Ser-Thr/Tyr_kinase_cat_dom"/>
</dbReference>
<dbReference type="OrthoDB" id="4062651at2759"/>
<dbReference type="SUPFAM" id="SSF48403">
    <property type="entry name" value="Ankyrin repeat"/>
    <property type="match status" value="1"/>
</dbReference>
<dbReference type="FunFam" id="1.25.40.20:FF:000439">
    <property type="entry name" value="Integrin-linked protein kinase family"/>
    <property type="match status" value="1"/>
</dbReference>
<dbReference type="Pfam" id="PF12796">
    <property type="entry name" value="Ank_2"/>
    <property type="match status" value="1"/>
</dbReference>
<evidence type="ECO:0000256" key="3">
    <source>
        <dbReference type="ARBA" id="ARBA00022741"/>
    </source>
</evidence>
<gene>
    <name evidence="9" type="ORF">J5N97_004803</name>
</gene>
<dbReference type="InterPro" id="IPR051681">
    <property type="entry name" value="Ser/Thr_Kinases-Pseudokinases"/>
</dbReference>
<feature type="region of interest" description="Disordered" evidence="7">
    <location>
        <begin position="1"/>
        <end position="24"/>
    </location>
</feature>
<dbReference type="PRINTS" id="PR01415">
    <property type="entry name" value="ANKYRIN"/>
</dbReference>
<dbReference type="PROSITE" id="PS50011">
    <property type="entry name" value="PROTEIN_KINASE_DOM"/>
    <property type="match status" value="1"/>
</dbReference>
<dbReference type="InterPro" id="IPR000719">
    <property type="entry name" value="Prot_kinase_dom"/>
</dbReference>
<proteinExistence type="inferred from homology"/>
<evidence type="ECO:0000256" key="1">
    <source>
        <dbReference type="ARBA" id="ARBA00005843"/>
    </source>
</evidence>
<reference evidence="9" key="1">
    <citation type="submission" date="2021-03" db="EMBL/GenBank/DDBJ databases">
        <authorList>
            <person name="Li Z."/>
            <person name="Yang C."/>
        </authorList>
    </citation>
    <scope>NUCLEOTIDE SEQUENCE</scope>
    <source>
        <strain evidence="9">Dzin_1.0</strain>
        <tissue evidence="9">Leaf</tissue>
    </source>
</reference>
<comment type="similarity">
    <text evidence="1">Belongs to the protein kinase superfamily. TKL Ser/Thr protein kinase family.</text>
</comment>
<keyword evidence="4" id="KW-0418">Kinase</keyword>
<reference evidence="9" key="2">
    <citation type="journal article" date="2022" name="Hortic Res">
        <title>The genome of Dioscorea zingiberensis sheds light on the biosynthesis, origin and evolution of the medicinally important diosgenin saponins.</title>
        <authorList>
            <person name="Li Y."/>
            <person name="Tan C."/>
            <person name="Li Z."/>
            <person name="Guo J."/>
            <person name="Li S."/>
            <person name="Chen X."/>
            <person name="Wang C."/>
            <person name="Dai X."/>
            <person name="Yang H."/>
            <person name="Song W."/>
            <person name="Hou L."/>
            <person name="Xu J."/>
            <person name="Tong Z."/>
            <person name="Xu A."/>
            <person name="Yuan X."/>
            <person name="Wang W."/>
            <person name="Yang Q."/>
            <person name="Chen L."/>
            <person name="Sun Z."/>
            <person name="Wang K."/>
            <person name="Pan B."/>
            <person name="Chen J."/>
            <person name="Bao Y."/>
            <person name="Liu F."/>
            <person name="Qi X."/>
            <person name="Gang D.R."/>
            <person name="Wen J."/>
            <person name="Li J."/>
        </authorList>
    </citation>
    <scope>NUCLEOTIDE SEQUENCE</scope>
    <source>
        <strain evidence="9">Dzin_1.0</strain>
    </source>
</reference>
<feature type="domain" description="Protein kinase" evidence="8">
    <location>
        <begin position="153"/>
        <end position="415"/>
    </location>
</feature>
<evidence type="ECO:0000313" key="10">
    <source>
        <dbReference type="Proteomes" id="UP001085076"/>
    </source>
</evidence>
<dbReference type="Gene3D" id="1.25.40.20">
    <property type="entry name" value="Ankyrin repeat-containing domain"/>
    <property type="match status" value="1"/>
</dbReference>
<dbReference type="Proteomes" id="UP001085076">
    <property type="component" value="Miscellaneous, Linkage group lg01"/>
</dbReference>
<dbReference type="CDD" id="cd13999">
    <property type="entry name" value="STKc_MAP3K-like"/>
    <property type="match status" value="1"/>
</dbReference>
<comment type="caution">
    <text evidence="9">The sequence shown here is derived from an EMBL/GenBank/DDBJ whole genome shotgun (WGS) entry which is preliminary data.</text>
</comment>
<dbReference type="AlphaFoldDB" id="A0A9D5HSJ2"/>
<dbReference type="PIRSF" id="PIRSF000654">
    <property type="entry name" value="Integrin-linked_kinase"/>
    <property type="match status" value="1"/>
</dbReference>
<dbReference type="FunFam" id="3.30.200.20:FF:000180">
    <property type="entry name" value="serine/threonine-protein kinase STY46-like"/>
    <property type="match status" value="1"/>
</dbReference>
<evidence type="ECO:0000313" key="9">
    <source>
        <dbReference type="EMBL" id="KAJ0986447.1"/>
    </source>
</evidence>
<evidence type="ECO:0000256" key="2">
    <source>
        <dbReference type="ARBA" id="ARBA00022679"/>
    </source>
</evidence>
<dbReference type="PROSITE" id="PS50297">
    <property type="entry name" value="ANK_REP_REGION"/>
    <property type="match status" value="1"/>
</dbReference>
<name>A0A9D5HSJ2_9LILI</name>
<protein>
    <recommendedName>
        <fullName evidence="8">Protein kinase domain-containing protein</fullName>
    </recommendedName>
</protein>
<evidence type="ECO:0000256" key="6">
    <source>
        <dbReference type="PROSITE-ProRule" id="PRU00023"/>
    </source>
</evidence>
<dbReference type="FunFam" id="1.10.510.10:FF:000763">
    <property type="entry name" value="Os01g0748600 protein"/>
    <property type="match status" value="1"/>
</dbReference>
<dbReference type="InterPro" id="IPR011009">
    <property type="entry name" value="Kinase-like_dom_sf"/>
</dbReference>
<evidence type="ECO:0000256" key="7">
    <source>
        <dbReference type="SAM" id="MobiDB-lite"/>
    </source>
</evidence>
<keyword evidence="3" id="KW-0547">Nucleotide-binding</keyword>
<dbReference type="InterPro" id="IPR002110">
    <property type="entry name" value="Ankyrin_rpt"/>
</dbReference>
<dbReference type="PANTHER" id="PTHR44329">
    <property type="entry name" value="SERINE/THREONINE-PROTEIN KINASE TNNI3K-RELATED"/>
    <property type="match status" value="1"/>
</dbReference>
<dbReference type="GO" id="GO:0005524">
    <property type="term" value="F:ATP binding"/>
    <property type="evidence" value="ECO:0007669"/>
    <property type="project" value="UniProtKB-KW"/>
</dbReference>
<dbReference type="SMART" id="SM00248">
    <property type="entry name" value="ANK"/>
    <property type="match status" value="3"/>
</dbReference>
<dbReference type="GO" id="GO:0004674">
    <property type="term" value="F:protein serine/threonine kinase activity"/>
    <property type="evidence" value="ECO:0007669"/>
    <property type="project" value="TreeGrafter"/>
</dbReference>
<keyword evidence="5" id="KW-0067">ATP-binding</keyword>
<dbReference type="Gene3D" id="3.30.200.20">
    <property type="entry name" value="Phosphorylase Kinase, domain 1"/>
    <property type="match status" value="1"/>
</dbReference>
<dbReference type="PROSITE" id="PS50088">
    <property type="entry name" value="ANK_REPEAT"/>
    <property type="match status" value="1"/>
</dbReference>
<accession>A0A9D5HSJ2</accession>
<evidence type="ECO:0000256" key="4">
    <source>
        <dbReference type="ARBA" id="ARBA00022777"/>
    </source>
</evidence>
<dbReference type="PANTHER" id="PTHR44329:SF140">
    <property type="entry name" value="INACTIVE PROTEIN TYROSINE KINASE PTKL"/>
    <property type="match status" value="1"/>
</dbReference>
<keyword evidence="2" id="KW-0808">Transferase</keyword>
<dbReference type="Gene3D" id="1.10.510.10">
    <property type="entry name" value="Transferase(Phosphotransferase) domain 1"/>
    <property type="match status" value="1"/>
</dbReference>
<sequence length="459" mass="51731">MESRSTGRFKLGKQSSLAPDRADEVDGLDADGLEQIDANIRLMYLANEGDLEGILELLDSGVDVNFKDIDGRTALHVAACQGHADVVELLLTKGAELDSEDRWGSTPLADAIYYKNQDVIKLLEKNGARLKIAPMHVKSAREVPEYEINPSELDFTNSVGITKGTFCIATWRGIEVAVKKLGEDLITDEDKVKAFRDELALLQKIRHPNVVQFLGAVTQSSPMMIVTEYLPKGDLRAFLKRKGALKPAVAVRFALDISRGMNYLHEHKPEAIIHRDLEPSNILRDDSGHLKVADFGVSKLLKVVNTVREDRPLTCQDTACRYVAPEVFRNEEYDTKVDVFSFALILQEMIEGCPPFANKHDSEVPKAYASKERPPFRASLKLYPHGLQQLIEQCWSENPADRPTFREIIDQLTYVQIQIANKTRWKVKPLNCFQRIQNIFKKNRSNPSSRSSQTSSSYF</sequence>
<dbReference type="EMBL" id="JAGGNH010000001">
    <property type="protein sequence ID" value="KAJ0986447.1"/>
    <property type="molecule type" value="Genomic_DNA"/>
</dbReference>
<dbReference type="InterPro" id="IPR036770">
    <property type="entry name" value="Ankyrin_rpt-contain_sf"/>
</dbReference>
<feature type="repeat" description="ANK" evidence="6">
    <location>
        <begin position="70"/>
        <end position="102"/>
    </location>
</feature>
<evidence type="ECO:0000259" key="8">
    <source>
        <dbReference type="PROSITE" id="PS50011"/>
    </source>
</evidence>
<dbReference type="SUPFAM" id="SSF56112">
    <property type="entry name" value="Protein kinase-like (PK-like)"/>
    <property type="match status" value="1"/>
</dbReference>
<dbReference type="PRINTS" id="PR00109">
    <property type="entry name" value="TYRKINASE"/>
</dbReference>
<dbReference type="Pfam" id="PF07714">
    <property type="entry name" value="PK_Tyr_Ser-Thr"/>
    <property type="match status" value="1"/>
</dbReference>
<keyword evidence="6" id="KW-0040">ANK repeat</keyword>